<organism evidence="2 3">
    <name type="scientific">Paroceanicella profunda</name>
    <dbReference type="NCBI Taxonomy" id="2579971"/>
    <lineage>
        <taxon>Bacteria</taxon>
        <taxon>Pseudomonadati</taxon>
        <taxon>Pseudomonadota</taxon>
        <taxon>Alphaproteobacteria</taxon>
        <taxon>Rhodobacterales</taxon>
        <taxon>Paracoccaceae</taxon>
        <taxon>Paroceanicella</taxon>
    </lineage>
</organism>
<dbReference type="EMBL" id="CP040818">
    <property type="protein sequence ID" value="QDL93077.1"/>
    <property type="molecule type" value="Genomic_DNA"/>
</dbReference>
<dbReference type="KEGG" id="ppru:FDP22_15565"/>
<keyword evidence="3" id="KW-1185">Reference proteome</keyword>
<evidence type="ECO:0000313" key="2">
    <source>
        <dbReference type="EMBL" id="QDL93077.1"/>
    </source>
</evidence>
<name>A0A5B8FIC1_9RHOB</name>
<dbReference type="OrthoDB" id="8448547at2"/>
<feature type="coiled-coil region" evidence="1">
    <location>
        <begin position="24"/>
        <end position="51"/>
    </location>
</feature>
<proteinExistence type="predicted"/>
<dbReference type="AlphaFoldDB" id="A0A5B8FIC1"/>
<gene>
    <name evidence="2" type="ORF">FDP22_15565</name>
</gene>
<sequence>MADPISDDDFDGLDSGFAGAQSLASAFRAELEQVQSALRNTERESRSLSRTMGSSLRGAFEGLVFDGARVSDVLSGIGRSLGNGVFSAAIRPVQNALGAGAEALVSGLMPFAQGGVFGAGRVRAFAQGGVVDSPTYFGMRGGTGLMGEAGPEAIMPLARGPDGKLGVRGAGGGVQVSVTVNTPDVEGFRRSQAQIAASLGRAMRRGQRNL</sequence>
<evidence type="ECO:0000313" key="3">
    <source>
        <dbReference type="Proteomes" id="UP000305888"/>
    </source>
</evidence>
<dbReference type="RefSeq" id="WP_138575047.1">
    <property type="nucleotide sequence ID" value="NZ_CP040818.1"/>
</dbReference>
<reference evidence="2 3" key="1">
    <citation type="submission" date="2019-06" db="EMBL/GenBank/DDBJ databases">
        <title>Genome sequence of Rhodobacteraceae bacterium D4M1.</title>
        <authorList>
            <person name="Cao J."/>
        </authorList>
    </citation>
    <scope>NUCLEOTIDE SEQUENCE [LARGE SCALE GENOMIC DNA]</scope>
    <source>
        <strain evidence="2 3">D4M1</strain>
    </source>
</reference>
<evidence type="ECO:0000256" key="1">
    <source>
        <dbReference type="SAM" id="Coils"/>
    </source>
</evidence>
<accession>A0A5B8FIC1</accession>
<dbReference type="Proteomes" id="UP000305888">
    <property type="component" value="Chromosome"/>
</dbReference>
<keyword evidence="1" id="KW-0175">Coiled coil</keyword>
<protein>
    <submittedName>
        <fullName evidence="2">Phage tail tape measure protein</fullName>
    </submittedName>
</protein>